<dbReference type="SMART" id="SM00448">
    <property type="entry name" value="REC"/>
    <property type="match status" value="2"/>
</dbReference>
<keyword evidence="11" id="KW-1133">Transmembrane helix</keyword>
<dbReference type="InterPro" id="IPR000014">
    <property type="entry name" value="PAS"/>
</dbReference>
<dbReference type="InterPro" id="IPR036641">
    <property type="entry name" value="HPT_dom_sf"/>
</dbReference>
<dbReference type="InterPro" id="IPR003661">
    <property type="entry name" value="HisK_dim/P_dom"/>
</dbReference>
<dbReference type="GO" id="GO:0000155">
    <property type="term" value="F:phosphorelay sensor kinase activity"/>
    <property type="evidence" value="ECO:0007669"/>
    <property type="project" value="InterPro"/>
</dbReference>
<dbReference type="InterPro" id="IPR004358">
    <property type="entry name" value="Sig_transdc_His_kin-like_C"/>
</dbReference>
<protein>
    <recommendedName>
        <fullName evidence="15">Sensory/regulatory protein RpfC</fullName>
        <ecNumber evidence="3">2.7.13.3</ecNumber>
    </recommendedName>
</protein>
<dbReference type="PROSITE" id="PS50112">
    <property type="entry name" value="PAS"/>
    <property type="match status" value="1"/>
</dbReference>
<comment type="catalytic activity">
    <reaction evidence="1">
        <text>ATP + protein L-histidine = ADP + protein N-phospho-L-histidine.</text>
        <dbReference type="EC" id="2.7.13.3"/>
    </reaction>
</comment>
<dbReference type="InterPro" id="IPR003594">
    <property type="entry name" value="HATPase_dom"/>
</dbReference>
<keyword evidence="7" id="KW-0812">Transmembrane</keyword>
<feature type="domain" description="HPt" evidence="23">
    <location>
        <begin position="696"/>
        <end position="794"/>
    </location>
</feature>
<dbReference type="InterPro" id="IPR013656">
    <property type="entry name" value="PAS_4"/>
</dbReference>
<dbReference type="EMBL" id="CP061800">
    <property type="protein sequence ID" value="QTA90075.1"/>
    <property type="molecule type" value="Genomic_DNA"/>
</dbReference>
<dbReference type="GO" id="GO:0005886">
    <property type="term" value="C:plasma membrane"/>
    <property type="evidence" value="ECO:0007669"/>
    <property type="project" value="UniProtKB-SubCell"/>
</dbReference>
<keyword evidence="18" id="KW-0175">Coiled coil</keyword>
<evidence type="ECO:0000256" key="3">
    <source>
        <dbReference type="ARBA" id="ARBA00012438"/>
    </source>
</evidence>
<dbReference type="Proteomes" id="UP000663722">
    <property type="component" value="Chromosome"/>
</dbReference>
<keyword evidence="4" id="KW-1003">Cell membrane</keyword>
<evidence type="ECO:0000256" key="7">
    <source>
        <dbReference type="ARBA" id="ARBA00022692"/>
    </source>
</evidence>
<evidence type="ECO:0000256" key="16">
    <source>
        <dbReference type="PROSITE-ProRule" id="PRU00110"/>
    </source>
</evidence>
<dbReference type="Pfam" id="PF00072">
    <property type="entry name" value="Response_reg"/>
    <property type="match status" value="2"/>
</dbReference>
<keyword evidence="8" id="KW-0547">Nucleotide-binding</keyword>
<dbReference type="InterPro" id="IPR036097">
    <property type="entry name" value="HisK_dim/P_sf"/>
</dbReference>
<dbReference type="Gene3D" id="3.30.450.20">
    <property type="entry name" value="PAS domain"/>
    <property type="match status" value="1"/>
</dbReference>
<evidence type="ECO:0000259" key="20">
    <source>
        <dbReference type="PROSITE" id="PS50110"/>
    </source>
</evidence>
<dbReference type="RefSeq" id="WP_207678446.1">
    <property type="nucleotide sequence ID" value="NZ_CP061800.1"/>
</dbReference>
<dbReference type="SUPFAM" id="SSF47226">
    <property type="entry name" value="Histidine-containing phosphotransfer domain, HPT domain"/>
    <property type="match status" value="1"/>
</dbReference>
<evidence type="ECO:0000259" key="21">
    <source>
        <dbReference type="PROSITE" id="PS50112"/>
    </source>
</evidence>
<dbReference type="InterPro" id="IPR005467">
    <property type="entry name" value="His_kinase_dom"/>
</dbReference>
<dbReference type="AlphaFoldDB" id="A0A975GQN0"/>
<dbReference type="EC" id="2.7.13.3" evidence="3"/>
<dbReference type="Pfam" id="PF01627">
    <property type="entry name" value="Hpt"/>
    <property type="match status" value="1"/>
</dbReference>
<dbReference type="Gene3D" id="3.40.50.2300">
    <property type="match status" value="2"/>
</dbReference>
<dbReference type="InterPro" id="IPR035965">
    <property type="entry name" value="PAS-like_dom_sf"/>
</dbReference>
<dbReference type="PROSITE" id="PS50109">
    <property type="entry name" value="HIS_KIN"/>
    <property type="match status" value="1"/>
</dbReference>
<comment type="subunit">
    <text evidence="14">At low DSF concentrations, interacts with RpfF.</text>
</comment>
<evidence type="ECO:0000256" key="13">
    <source>
        <dbReference type="ARBA" id="ARBA00023136"/>
    </source>
</evidence>
<dbReference type="Pfam" id="PF08448">
    <property type="entry name" value="PAS_4"/>
    <property type="match status" value="1"/>
</dbReference>
<evidence type="ECO:0000313" key="25">
    <source>
        <dbReference type="Proteomes" id="UP000663722"/>
    </source>
</evidence>
<dbReference type="InterPro" id="IPR036890">
    <property type="entry name" value="HATPase_C_sf"/>
</dbReference>
<dbReference type="PRINTS" id="PR00344">
    <property type="entry name" value="BCTRLSENSOR"/>
</dbReference>
<proteinExistence type="predicted"/>
<dbReference type="SUPFAM" id="SSF55874">
    <property type="entry name" value="ATPase domain of HSP90 chaperone/DNA topoisomerase II/histidine kinase"/>
    <property type="match status" value="1"/>
</dbReference>
<evidence type="ECO:0000256" key="6">
    <source>
        <dbReference type="ARBA" id="ARBA00022679"/>
    </source>
</evidence>
<feature type="modified residue" description="Phosphohistidine" evidence="16">
    <location>
        <position position="735"/>
    </location>
</feature>
<evidence type="ECO:0000256" key="10">
    <source>
        <dbReference type="ARBA" id="ARBA00022840"/>
    </source>
</evidence>
<evidence type="ECO:0000256" key="12">
    <source>
        <dbReference type="ARBA" id="ARBA00023012"/>
    </source>
</evidence>
<evidence type="ECO:0000259" key="19">
    <source>
        <dbReference type="PROSITE" id="PS50109"/>
    </source>
</evidence>
<evidence type="ECO:0000259" key="22">
    <source>
        <dbReference type="PROSITE" id="PS50113"/>
    </source>
</evidence>
<comment type="caution">
    <text evidence="17">Lacks conserved residue(s) required for the propagation of feature annotation.</text>
</comment>
<evidence type="ECO:0000256" key="5">
    <source>
        <dbReference type="ARBA" id="ARBA00022553"/>
    </source>
</evidence>
<keyword evidence="9 24" id="KW-0418">Kinase</keyword>
<evidence type="ECO:0000256" key="15">
    <source>
        <dbReference type="ARBA" id="ARBA00068150"/>
    </source>
</evidence>
<dbReference type="SUPFAM" id="SSF52172">
    <property type="entry name" value="CheY-like"/>
    <property type="match status" value="2"/>
</dbReference>
<dbReference type="PROSITE" id="PS50113">
    <property type="entry name" value="PAC"/>
    <property type="match status" value="1"/>
</dbReference>
<name>A0A975GQN0_9BACT</name>
<reference evidence="24" key="1">
    <citation type="journal article" date="2021" name="Microb. Physiol.">
        <title>Proteogenomic Insights into the Physiology of Marine, Sulfate-Reducing, Filamentous Desulfonema limicola and Desulfonema magnum.</title>
        <authorList>
            <person name="Schnaars V."/>
            <person name="Wohlbrand L."/>
            <person name="Scheve S."/>
            <person name="Hinrichs C."/>
            <person name="Reinhardt R."/>
            <person name="Rabus R."/>
        </authorList>
    </citation>
    <scope>NUCLEOTIDE SEQUENCE</scope>
    <source>
        <strain evidence="24">4be13</strain>
    </source>
</reference>
<dbReference type="PANTHER" id="PTHR45339">
    <property type="entry name" value="HYBRID SIGNAL TRANSDUCTION HISTIDINE KINASE J"/>
    <property type="match status" value="1"/>
</dbReference>
<keyword evidence="10" id="KW-0067">ATP-binding</keyword>
<dbReference type="CDD" id="cd17546">
    <property type="entry name" value="REC_hyHK_CKI1_RcsC-like"/>
    <property type="match status" value="1"/>
</dbReference>
<feature type="domain" description="PAC" evidence="22">
    <location>
        <begin position="227"/>
        <end position="277"/>
    </location>
</feature>
<evidence type="ECO:0000256" key="4">
    <source>
        <dbReference type="ARBA" id="ARBA00022475"/>
    </source>
</evidence>
<dbReference type="InterPro" id="IPR001789">
    <property type="entry name" value="Sig_transdc_resp-reg_receiver"/>
</dbReference>
<dbReference type="PROSITE" id="PS50894">
    <property type="entry name" value="HPT"/>
    <property type="match status" value="1"/>
</dbReference>
<feature type="modified residue" description="4-aspartylphosphate" evidence="17">
    <location>
        <position position="596"/>
    </location>
</feature>
<dbReference type="GO" id="GO:0005524">
    <property type="term" value="F:ATP binding"/>
    <property type="evidence" value="ECO:0007669"/>
    <property type="project" value="UniProtKB-KW"/>
</dbReference>
<feature type="domain" description="Response regulatory" evidence="20">
    <location>
        <begin position="11"/>
        <end position="138"/>
    </location>
</feature>
<dbReference type="Gene3D" id="1.20.120.160">
    <property type="entry name" value="HPT domain"/>
    <property type="match status" value="1"/>
</dbReference>
<dbReference type="InterPro" id="IPR011006">
    <property type="entry name" value="CheY-like_superfamily"/>
</dbReference>
<dbReference type="KEGG" id="dmm:dnm_061360"/>
<dbReference type="PANTHER" id="PTHR45339:SF1">
    <property type="entry name" value="HYBRID SIGNAL TRANSDUCTION HISTIDINE KINASE J"/>
    <property type="match status" value="1"/>
</dbReference>
<feature type="coiled-coil region" evidence="18">
    <location>
        <begin position="765"/>
        <end position="792"/>
    </location>
</feature>
<feature type="domain" description="Response regulatory" evidence="20">
    <location>
        <begin position="547"/>
        <end position="663"/>
    </location>
</feature>
<evidence type="ECO:0000259" key="23">
    <source>
        <dbReference type="PROSITE" id="PS50894"/>
    </source>
</evidence>
<keyword evidence="12" id="KW-0902">Two-component regulatory system</keyword>
<evidence type="ECO:0000256" key="11">
    <source>
        <dbReference type="ARBA" id="ARBA00022989"/>
    </source>
</evidence>
<evidence type="ECO:0000256" key="8">
    <source>
        <dbReference type="ARBA" id="ARBA00022741"/>
    </source>
</evidence>
<dbReference type="CDD" id="cd16922">
    <property type="entry name" value="HATPase_EvgS-ArcB-TorS-like"/>
    <property type="match status" value="1"/>
</dbReference>
<evidence type="ECO:0000313" key="24">
    <source>
        <dbReference type="EMBL" id="QTA90075.1"/>
    </source>
</evidence>
<accession>A0A975GQN0</accession>
<dbReference type="SMART" id="SM00388">
    <property type="entry name" value="HisKA"/>
    <property type="match status" value="1"/>
</dbReference>
<dbReference type="SMART" id="SM00387">
    <property type="entry name" value="HATPase_c"/>
    <property type="match status" value="1"/>
</dbReference>
<dbReference type="Pfam" id="PF02518">
    <property type="entry name" value="HATPase_c"/>
    <property type="match status" value="1"/>
</dbReference>
<feature type="domain" description="PAS" evidence="21">
    <location>
        <begin position="160"/>
        <end position="196"/>
    </location>
</feature>
<evidence type="ECO:0000256" key="1">
    <source>
        <dbReference type="ARBA" id="ARBA00000085"/>
    </source>
</evidence>
<evidence type="ECO:0000256" key="17">
    <source>
        <dbReference type="PROSITE-ProRule" id="PRU00169"/>
    </source>
</evidence>
<dbReference type="InterPro" id="IPR008207">
    <property type="entry name" value="Sig_transdc_His_kin_Hpt_dom"/>
</dbReference>
<keyword evidence="25" id="KW-1185">Reference proteome</keyword>
<evidence type="ECO:0000256" key="18">
    <source>
        <dbReference type="SAM" id="Coils"/>
    </source>
</evidence>
<sequence length="794" mass="89737">MNTGKTLPRIRILLVGTSEEEFLSFRRTFEIHNVAAEITHYARAEEIYERIGEESFQGLKKIVNLNYDLIVINYKLPGMSGLDLCRKLLKQDISLPLVFLTEAGTESLAAEAIRAGAEDYLIKDSGQFYLELIPIIFSNVVQRRKDRLASQSAEELLRETEEKYKSVMNATEDPVYICSPDFRITYMNPAMIRRTGRNALGERCYKALHGREKKCLWCLHWKTQKGERSDFEIHSPKDGHFYHVFNSPIFHQDGSVSKMTILRDITQKKQNEEILKAATEATEAANRTKNEFLANMSHEIRTPMNAIIGMIDLALNTKLDAEQQDFLESAKISAASLLQLFNDILDFSKIQTNRLKLEETDFDLRELLETIQKTFSIRAHQKGIGFSADISPDVPHIVRADPDRLRQILVNLLDNAIKFTEKGAVGLMVTQEAEHEKTDADNSGFCLYFKVSDTGIGISSEQIRQIFSGFTQADGSATRRFGGMGLGTTISKKLIEMMGGCIWAESCMGKGSIFHFTIRFRPAFRSVQSSIPVFHEKFAGQVKKKLRILLAEDNLMNRKLAMTILKIRGHEVIAAANGREAVKAFQQKHFDMILMDIQMPEMDGFEAAEQIRNLEGGKHIPIIAMTAHAMRGDRERCLAKGMADYISKPIRRDEFLAKIEAVPNDTAGHEHNIPECPKKSEEVLNRSALMDIVGGNMELVKKLIMLYLENLPKLMLQIKKGIASHDNKLLIFAAHSLKGMSYNLSARTVARAALELEEMGRTGDLTRAEETYAVLKEEIERLKAAVLSLMEESF</sequence>
<evidence type="ECO:0000256" key="9">
    <source>
        <dbReference type="ARBA" id="ARBA00022777"/>
    </source>
</evidence>
<dbReference type="Gene3D" id="1.10.287.130">
    <property type="match status" value="1"/>
</dbReference>
<dbReference type="SUPFAM" id="SSF55785">
    <property type="entry name" value="PYP-like sensor domain (PAS domain)"/>
    <property type="match status" value="1"/>
</dbReference>
<keyword evidence="6" id="KW-0808">Transferase</keyword>
<dbReference type="NCBIfam" id="TIGR00229">
    <property type="entry name" value="sensory_box"/>
    <property type="match status" value="1"/>
</dbReference>
<dbReference type="FunFam" id="1.10.287.130:FF:000002">
    <property type="entry name" value="Two-component osmosensing histidine kinase"/>
    <property type="match status" value="1"/>
</dbReference>
<dbReference type="CDD" id="cd00156">
    <property type="entry name" value="REC"/>
    <property type="match status" value="1"/>
</dbReference>
<dbReference type="InterPro" id="IPR000700">
    <property type="entry name" value="PAS-assoc_C"/>
</dbReference>
<evidence type="ECO:0000256" key="14">
    <source>
        <dbReference type="ARBA" id="ARBA00064003"/>
    </source>
</evidence>
<dbReference type="Gene3D" id="3.30.565.10">
    <property type="entry name" value="Histidine kinase-like ATPase, C-terminal domain"/>
    <property type="match status" value="1"/>
</dbReference>
<comment type="subcellular location">
    <subcellularLocation>
        <location evidence="2">Cell membrane</location>
        <topology evidence="2">Multi-pass membrane protein</topology>
    </subcellularLocation>
</comment>
<keyword evidence="13" id="KW-0472">Membrane</keyword>
<dbReference type="CDD" id="cd00082">
    <property type="entry name" value="HisKA"/>
    <property type="match status" value="1"/>
</dbReference>
<dbReference type="SUPFAM" id="SSF47384">
    <property type="entry name" value="Homodimeric domain of signal transducing histidine kinase"/>
    <property type="match status" value="1"/>
</dbReference>
<organism evidence="24 25">
    <name type="scientific">Desulfonema magnum</name>
    <dbReference type="NCBI Taxonomy" id="45655"/>
    <lineage>
        <taxon>Bacteria</taxon>
        <taxon>Pseudomonadati</taxon>
        <taxon>Thermodesulfobacteriota</taxon>
        <taxon>Desulfobacteria</taxon>
        <taxon>Desulfobacterales</taxon>
        <taxon>Desulfococcaceae</taxon>
        <taxon>Desulfonema</taxon>
    </lineage>
</organism>
<feature type="domain" description="Histidine kinase" evidence="19">
    <location>
        <begin position="295"/>
        <end position="522"/>
    </location>
</feature>
<dbReference type="PROSITE" id="PS50110">
    <property type="entry name" value="RESPONSE_REGULATORY"/>
    <property type="match status" value="2"/>
</dbReference>
<evidence type="ECO:0000256" key="2">
    <source>
        <dbReference type="ARBA" id="ARBA00004651"/>
    </source>
</evidence>
<dbReference type="Pfam" id="PF00512">
    <property type="entry name" value="HisKA"/>
    <property type="match status" value="1"/>
</dbReference>
<gene>
    <name evidence="24" type="ORF">dnm_061360</name>
</gene>
<dbReference type="FunFam" id="3.30.565.10:FF:000010">
    <property type="entry name" value="Sensor histidine kinase RcsC"/>
    <property type="match status" value="1"/>
</dbReference>
<keyword evidence="5 17" id="KW-0597">Phosphoprotein</keyword>